<evidence type="ECO:0000313" key="1">
    <source>
        <dbReference type="EMBL" id="KAG0563843.1"/>
    </source>
</evidence>
<dbReference type="Proteomes" id="UP000822688">
    <property type="component" value="Chromosome 8"/>
</dbReference>
<dbReference type="EMBL" id="CM026429">
    <property type="protein sequence ID" value="KAG0563843.1"/>
    <property type="molecule type" value="Genomic_DNA"/>
</dbReference>
<protein>
    <submittedName>
        <fullName evidence="1">Uncharacterized protein</fullName>
    </submittedName>
</protein>
<gene>
    <name evidence="1" type="ORF">KC19_8G063700</name>
</gene>
<reference evidence="1" key="1">
    <citation type="submission" date="2020-06" db="EMBL/GenBank/DDBJ databases">
        <title>WGS assembly of Ceratodon purpureus strain R40.</title>
        <authorList>
            <person name="Carey S.B."/>
            <person name="Jenkins J."/>
            <person name="Shu S."/>
            <person name="Lovell J.T."/>
            <person name="Sreedasyam A."/>
            <person name="Maumus F."/>
            <person name="Tiley G.P."/>
            <person name="Fernandez-Pozo N."/>
            <person name="Barry K."/>
            <person name="Chen C."/>
            <person name="Wang M."/>
            <person name="Lipzen A."/>
            <person name="Daum C."/>
            <person name="Saski C.A."/>
            <person name="Payton A.C."/>
            <person name="Mcbreen J.C."/>
            <person name="Conrad R.E."/>
            <person name="Kollar L.M."/>
            <person name="Olsson S."/>
            <person name="Huttunen S."/>
            <person name="Landis J.B."/>
            <person name="Wickett N.J."/>
            <person name="Johnson M.G."/>
            <person name="Rensing S.A."/>
            <person name="Grimwood J."/>
            <person name="Schmutz J."/>
            <person name="Mcdaniel S.F."/>
        </authorList>
    </citation>
    <scope>NUCLEOTIDE SEQUENCE</scope>
    <source>
        <strain evidence="1">R40</strain>
    </source>
</reference>
<name>A0A8T0GY93_CERPU</name>
<proteinExistence type="predicted"/>
<comment type="caution">
    <text evidence="1">The sequence shown here is derived from an EMBL/GenBank/DDBJ whole genome shotgun (WGS) entry which is preliminary data.</text>
</comment>
<organism evidence="1 2">
    <name type="scientific">Ceratodon purpureus</name>
    <name type="common">Fire moss</name>
    <name type="synonym">Dicranum purpureum</name>
    <dbReference type="NCBI Taxonomy" id="3225"/>
    <lineage>
        <taxon>Eukaryota</taxon>
        <taxon>Viridiplantae</taxon>
        <taxon>Streptophyta</taxon>
        <taxon>Embryophyta</taxon>
        <taxon>Bryophyta</taxon>
        <taxon>Bryophytina</taxon>
        <taxon>Bryopsida</taxon>
        <taxon>Dicranidae</taxon>
        <taxon>Pseudoditrichales</taxon>
        <taxon>Ditrichaceae</taxon>
        <taxon>Ceratodon</taxon>
    </lineage>
</organism>
<sequence>MEKGQAYDSYPPTEPIRDIYTIFPPCSIPQPWSPIAGLRFLPTWTDSGRCSALSALNWHGSDPTFFSSTSKTAAIREEMLNRSEIFANNALYQMVIEAPETGPILLDCKGPMPL</sequence>
<evidence type="ECO:0000313" key="2">
    <source>
        <dbReference type="Proteomes" id="UP000822688"/>
    </source>
</evidence>
<keyword evidence="2" id="KW-1185">Reference proteome</keyword>
<accession>A0A8T0GY93</accession>
<dbReference type="AlphaFoldDB" id="A0A8T0GY93"/>